<dbReference type="InterPro" id="IPR036259">
    <property type="entry name" value="MFS_trans_sf"/>
</dbReference>
<dbReference type="STRING" id="1337093.MBELCI_1208"/>
<name>U2YJT2_9RHOB</name>
<organism evidence="3 4">
    <name type="scientific">Limimaricola cinnabarinus LL-001</name>
    <dbReference type="NCBI Taxonomy" id="1337093"/>
    <lineage>
        <taxon>Bacteria</taxon>
        <taxon>Pseudomonadati</taxon>
        <taxon>Pseudomonadota</taxon>
        <taxon>Alphaproteobacteria</taxon>
        <taxon>Rhodobacterales</taxon>
        <taxon>Paracoccaceae</taxon>
        <taxon>Limimaricola</taxon>
    </lineage>
</organism>
<sequence length="264" mass="27677">MNGIGGNCRMMSIGGAIAGGVVLWILLALGDRGWFSSLLIAALLAVASALLLLALVCRDAEASDEVAPASPAKNGRPEQGQVADMDTATTSETEAASETPMEPASGAAVAETGGRETQSEPPNAMAETRDAGKVNDTAVLDADDGNSSEGDLGEEVSQTEALDREAAEDEAVTPDMPDGVAADLRRKPELLDAPHGDADDLKRLRGVGPKLEDQLNRLGVWHLSQIAAWSEGEAAWIDDHLEGFKGRVLRDDWIGQARELRDGA</sequence>
<keyword evidence="2" id="KW-0472">Membrane</keyword>
<keyword evidence="4" id="KW-1185">Reference proteome</keyword>
<feature type="compositionally biased region" description="Low complexity" evidence="1">
    <location>
        <begin position="83"/>
        <end position="104"/>
    </location>
</feature>
<dbReference type="AlphaFoldDB" id="U2YJT2"/>
<evidence type="ECO:0000313" key="3">
    <source>
        <dbReference type="EMBL" id="GAD55156.1"/>
    </source>
</evidence>
<dbReference type="OrthoDB" id="9807941at2"/>
<evidence type="ECO:0000313" key="4">
    <source>
        <dbReference type="Proteomes" id="UP000016566"/>
    </source>
</evidence>
<evidence type="ECO:0000256" key="2">
    <source>
        <dbReference type="SAM" id="Phobius"/>
    </source>
</evidence>
<dbReference type="EMBL" id="BATB01000010">
    <property type="protein sequence ID" value="GAD55156.1"/>
    <property type="molecule type" value="Genomic_DNA"/>
</dbReference>
<keyword evidence="3" id="KW-0830">Ubiquinone</keyword>
<feature type="transmembrane region" description="Helical" evidence="2">
    <location>
        <begin position="35"/>
        <end position="56"/>
    </location>
</feature>
<proteinExistence type="predicted"/>
<comment type="caution">
    <text evidence="3">The sequence shown here is derived from an EMBL/GenBank/DDBJ whole genome shotgun (WGS) entry which is preliminary data.</text>
</comment>
<feature type="transmembrane region" description="Helical" evidence="2">
    <location>
        <begin position="12"/>
        <end position="29"/>
    </location>
</feature>
<dbReference type="SUPFAM" id="SSF103473">
    <property type="entry name" value="MFS general substrate transporter"/>
    <property type="match status" value="1"/>
</dbReference>
<dbReference type="eggNOG" id="COG3743">
    <property type="taxonomic scope" value="Bacteria"/>
</dbReference>
<dbReference type="Proteomes" id="UP000016566">
    <property type="component" value="Unassembled WGS sequence"/>
</dbReference>
<dbReference type="RefSeq" id="WP_021693262.1">
    <property type="nucleotide sequence ID" value="NZ_BATB01000010.1"/>
</dbReference>
<keyword evidence="2" id="KW-1133">Transmembrane helix</keyword>
<feature type="region of interest" description="Disordered" evidence="1">
    <location>
        <begin position="64"/>
        <end position="180"/>
    </location>
</feature>
<feature type="compositionally biased region" description="Acidic residues" evidence="1">
    <location>
        <begin position="141"/>
        <end position="154"/>
    </location>
</feature>
<evidence type="ECO:0000256" key="1">
    <source>
        <dbReference type="SAM" id="MobiDB-lite"/>
    </source>
</evidence>
<accession>U2YJT2</accession>
<protein>
    <submittedName>
        <fullName evidence="3">NADH-ubiquinone oxidoreductase chain E</fullName>
    </submittedName>
</protein>
<gene>
    <name evidence="3" type="ORF">MBELCI_1208</name>
</gene>
<reference evidence="3" key="1">
    <citation type="journal article" date="2013" name="Genome Announc.">
        <title>Draft Genome Sequence of Loktanella cinnabarina LL-001T, Isolated from Deep-Sea Floor Sediment.</title>
        <authorList>
            <person name="Nishi S."/>
            <person name="Tsubouchi T."/>
            <person name="Takaki Y."/>
            <person name="Koyanagi R."/>
            <person name="Satoh N."/>
            <person name="Maruyama T."/>
            <person name="Hatada Y."/>
        </authorList>
    </citation>
    <scope>NUCLEOTIDE SEQUENCE [LARGE SCALE GENOMIC DNA]</scope>
    <source>
        <strain evidence="3">LL-001</strain>
    </source>
</reference>
<keyword evidence="2" id="KW-0812">Transmembrane</keyword>